<dbReference type="Proteomes" id="UP000231267">
    <property type="component" value="Unassembled WGS sequence"/>
</dbReference>
<proteinExistence type="inferred from homology"/>
<name>A0A2J0LG22_9BACT</name>
<feature type="transmembrane region" description="Helical" evidence="8">
    <location>
        <begin position="46"/>
        <end position="66"/>
    </location>
</feature>
<dbReference type="InterPro" id="IPR007208">
    <property type="entry name" value="MrpF/PhaF-like"/>
</dbReference>
<evidence type="ECO:0000256" key="7">
    <source>
        <dbReference type="ARBA" id="ARBA00023136"/>
    </source>
</evidence>
<gene>
    <name evidence="9" type="ORF">COW11_01620</name>
</gene>
<comment type="subcellular location">
    <subcellularLocation>
        <location evidence="1">Cell membrane</location>
        <topology evidence="1">Multi-pass membrane protein</topology>
    </subcellularLocation>
</comment>
<dbReference type="PANTHER" id="PTHR34702">
    <property type="entry name" value="NA(+)/H(+) ANTIPORTER SUBUNIT F1"/>
    <property type="match status" value="1"/>
</dbReference>
<sequence>MVSFAMCLFRLMRGPTPADRAVAIDTMGILIVGFCAILSISTGRGWYLDIAIAWALQSFIGALALAKYLEGRGFDE</sequence>
<keyword evidence="3" id="KW-0813">Transport</keyword>
<protein>
    <submittedName>
        <fullName evidence="9">Cation:proton antiporter</fullName>
    </submittedName>
</protein>
<evidence type="ECO:0000256" key="6">
    <source>
        <dbReference type="ARBA" id="ARBA00022989"/>
    </source>
</evidence>
<dbReference type="EMBL" id="PFGP01000030">
    <property type="protein sequence ID" value="PIW66781.1"/>
    <property type="molecule type" value="Genomic_DNA"/>
</dbReference>
<evidence type="ECO:0000256" key="8">
    <source>
        <dbReference type="SAM" id="Phobius"/>
    </source>
</evidence>
<reference evidence="9 10" key="1">
    <citation type="submission" date="2017-09" db="EMBL/GenBank/DDBJ databases">
        <title>Depth-based differentiation of microbial function through sediment-hosted aquifers and enrichment of novel symbionts in the deep terrestrial subsurface.</title>
        <authorList>
            <person name="Probst A.J."/>
            <person name="Ladd B."/>
            <person name="Jarett J.K."/>
            <person name="Geller-Mcgrath D.E."/>
            <person name="Sieber C.M."/>
            <person name="Emerson J.B."/>
            <person name="Anantharaman K."/>
            <person name="Thomas B.C."/>
            <person name="Malmstrom R."/>
            <person name="Stieglmeier M."/>
            <person name="Klingl A."/>
            <person name="Woyke T."/>
            <person name="Ryan C.M."/>
            <person name="Banfield J.F."/>
        </authorList>
    </citation>
    <scope>NUCLEOTIDE SEQUENCE [LARGE SCALE GENOMIC DNA]</scope>
    <source>
        <strain evidence="9">CG12_big_fil_rev_8_21_14_0_65_43_15</strain>
    </source>
</reference>
<evidence type="ECO:0000313" key="9">
    <source>
        <dbReference type="EMBL" id="PIW66781.1"/>
    </source>
</evidence>
<evidence type="ECO:0000256" key="1">
    <source>
        <dbReference type="ARBA" id="ARBA00004651"/>
    </source>
</evidence>
<evidence type="ECO:0000256" key="2">
    <source>
        <dbReference type="ARBA" id="ARBA00009212"/>
    </source>
</evidence>
<evidence type="ECO:0000256" key="5">
    <source>
        <dbReference type="ARBA" id="ARBA00022692"/>
    </source>
</evidence>
<dbReference type="GO" id="GO:0005886">
    <property type="term" value="C:plasma membrane"/>
    <property type="evidence" value="ECO:0007669"/>
    <property type="project" value="UniProtKB-SubCell"/>
</dbReference>
<comment type="caution">
    <text evidence="9">The sequence shown here is derived from an EMBL/GenBank/DDBJ whole genome shotgun (WGS) entry which is preliminary data.</text>
</comment>
<dbReference type="GO" id="GO:0015385">
    <property type="term" value="F:sodium:proton antiporter activity"/>
    <property type="evidence" value="ECO:0007669"/>
    <property type="project" value="TreeGrafter"/>
</dbReference>
<evidence type="ECO:0000313" key="10">
    <source>
        <dbReference type="Proteomes" id="UP000231267"/>
    </source>
</evidence>
<dbReference type="Pfam" id="PF04066">
    <property type="entry name" value="MrpF_PhaF"/>
    <property type="match status" value="1"/>
</dbReference>
<feature type="transmembrane region" description="Helical" evidence="8">
    <location>
        <begin position="21"/>
        <end position="40"/>
    </location>
</feature>
<evidence type="ECO:0000256" key="3">
    <source>
        <dbReference type="ARBA" id="ARBA00022448"/>
    </source>
</evidence>
<dbReference type="PANTHER" id="PTHR34702:SF1">
    <property type="entry name" value="NA(+)_H(+) ANTIPORTER SUBUNIT F"/>
    <property type="match status" value="1"/>
</dbReference>
<keyword evidence="6 8" id="KW-1133">Transmembrane helix</keyword>
<accession>A0A2J0LG22</accession>
<evidence type="ECO:0000256" key="4">
    <source>
        <dbReference type="ARBA" id="ARBA00022475"/>
    </source>
</evidence>
<keyword evidence="5 8" id="KW-0812">Transmembrane</keyword>
<keyword evidence="7 8" id="KW-0472">Membrane</keyword>
<dbReference type="AlphaFoldDB" id="A0A2J0LG22"/>
<keyword evidence="4" id="KW-1003">Cell membrane</keyword>
<organism evidence="9 10">
    <name type="scientific">Candidatus Taenaricola geysiri</name>
    <dbReference type="NCBI Taxonomy" id="1974752"/>
    <lineage>
        <taxon>Bacteria</taxon>
        <taxon>Pseudomonadati</taxon>
        <taxon>Candidatus Omnitrophota</taxon>
        <taxon>Candidatus Taenaricola</taxon>
    </lineage>
</organism>
<comment type="similarity">
    <text evidence="2">Belongs to the CPA3 antiporters (TC 2.A.63) subunit F family.</text>
</comment>